<dbReference type="InterPro" id="IPR024775">
    <property type="entry name" value="DinB-like"/>
</dbReference>
<dbReference type="SUPFAM" id="SSF109854">
    <property type="entry name" value="DinB/YfiT-like putative metalloenzymes"/>
    <property type="match status" value="1"/>
</dbReference>
<sequence length="175" mass="19705">MLLPTLRYQLDVSWSLLALHLDGLTDEMCLWEPAPGAWTVRPTSGRWVADLVLPEPDPPPTTTIGWVTWHIGWWWTGAHAHTFGARRGEALDMIEHAKTVDWPGSAAGAAAWLTRLRDQWTQALDGLTEAELDQHIAWFDKPLSHVIAWANIELMKNAAEIGQSRLLYRARNGRA</sequence>
<dbReference type="Pfam" id="PF12867">
    <property type="entry name" value="DinB_2"/>
    <property type="match status" value="1"/>
</dbReference>
<accession>A0A9X3XGW6</accession>
<reference evidence="2 3" key="1">
    <citation type="submission" date="2021-04" db="EMBL/GenBank/DDBJ databases">
        <title>Genome analysis of Polyangium sp.</title>
        <authorList>
            <person name="Li Y."/>
            <person name="Wang J."/>
        </authorList>
    </citation>
    <scope>NUCLEOTIDE SEQUENCE [LARGE SCALE GENOMIC DNA]</scope>
    <source>
        <strain evidence="2 3">SDU14</strain>
    </source>
</reference>
<evidence type="ECO:0000313" key="3">
    <source>
        <dbReference type="Proteomes" id="UP001151081"/>
    </source>
</evidence>
<dbReference type="Proteomes" id="UP001151081">
    <property type="component" value="Unassembled WGS sequence"/>
</dbReference>
<proteinExistence type="predicted"/>
<dbReference type="AlphaFoldDB" id="A0A9X3XGW6"/>
<comment type="caution">
    <text evidence="2">The sequence shown here is derived from an EMBL/GenBank/DDBJ whole genome shotgun (WGS) entry which is preliminary data.</text>
</comment>
<keyword evidence="3" id="KW-1185">Reference proteome</keyword>
<protein>
    <submittedName>
        <fullName evidence="2">DinB family protein</fullName>
    </submittedName>
</protein>
<dbReference type="EMBL" id="JAGTJJ010000060">
    <property type="protein sequence ID" value="MDC3987866.1"/>
    <property type="molecule type" value="Genomic_DNA"/>
</dbReference>
<evidence type="ECO:0000259" key="1">
    <source>
        <dbReference type="Pfam" id="PF12867"/>
    </source>
</evidence>
<dbReference type="InterPro" id="IPR034660">
    <property type="entry name" value="DinB/YfiT-like"/>
</dbReference>
<name>A0A9X3XGW6_9BACT</name>
<gene>
    <name evidence="2" type="ORF">KEG57_45800</name>
</gene>
<organism evidence="2 3">
    <name type="scientific">Polyangium jinanense</name>
    <dbReference type="NCBI Taxonomy" id="2829994"/>
    <lineage>
        <taxon>Bacteria</taxon>
        <taxon>Pseudomonadati</taxon>
        <taxon>Myxococcota</taxon>
        <taxon>Polyangia</taxon>
        <taxon>Polyangiales</taxon>
        <taxon>Polyangiaceae</taxon>
        <taxon>Polyangium</taxon>
    </lineage>
</organism>
<feature type="domain" description="DinB-like" evidence="1">
    <location>
        <begin position="9"/>
        <end position="161"/>
    </location>
</feature>
<dbReference type="RefSeq" id="WP_272427406.1">
    <property type="nucleotide sequence ID" value="NZ_JAGTJJ010000060.1"/>
</dbReference>
<evidence type="ECO:0000313" key="2">
    <source>
        <dbReference type="EMBL" id="MDC3987866.1"/>
    </source>
</evidence>
<dbReference type="Gene3D" id="1.20.120.450">
    <property type="entry name" value="dinb family like domain"/>
    <property type="match status" value="1"/>
</dbReference>